<evidence type="ECO:0000256" key="1">
    <source>
        <dbReference type="ARBA" id="ARBA00007626"/>
    </source>
</evidence>
<dbReference type="PANTHER" id="PTHR46128">
    <property type="entry name" value="MITOCHONDRIAL GROUP I INTRON SPLICING FACTOR CCM1"/>
    <property type="match status" value="1"/>
</dbReference>
<feature type="repeat" description="PPR" evidence="3">
    <location>
        <begin position="522"/>
        <end position="552"/>
    </location>
</feature>
<evidence type="ECO:0000259" key="4">
    <source>
        <dbReference type="Pfam" id="PF23276"/>
    </source>
</evidence>
<organism evidence="5 6">
    <name type="scientific">Basidiobolus meristosporus CBS 931.73</name>
    <dbReference type="NCBI Taxonomy" id="1314790"/>
    <lineage>
        <taxon>Eukaryota</taxon>
        <taxon>Fungi</taxon>
        <taxon>Fungi incertae sedis</taxon>
        <taxon>Zoopagomycota</taxon>
        <taxon>Entomophthoromycotina</taxon>
        <taxon>Basidiobolomycetes</taxon>
        <taxon>Basidiobolales</taxon>
        <taxon>Basidiobolaceae</taxon>
        <taxon>Basidiobolus</taxon>
    </lineage>
</organism>
<dbReference type="Gene3D" id="1.25.40.10">
    <property type="entry name" value="Tetratricopeptide repeat domain"/>
    <property type="match status" value="4"/>
</dbReference>
<dbReference type="STRING" id="1314790.A0A1Y1Y4W5"/>
<gene>
    <name evidence="5" type="ORF">K493DRAFT_408551</name>
</gene>
<keyword evidence="2" id="KW-0677">Repeat</keyword>
<evidence type="ECO:0000313" key="5">
    <source>
        <dbReference type="EMBL" id="ORX93071.1"/>
    </source>
</evidence>
<dbReference type="Pfam" id="PF13812">
    <property type="entry name" value="PPR_3"/>
    <property type="match status" value="2"/>
</dbReference>
<accession>A0A1Y1Y4W5</accession>
<dbReference type="InParanoid" id="A0A1Y1Y4W5"/>
<protein>
    <submittedName>
        <fullName evidence="5">TPR-like protein</fullName>
    </submittedName>
</protein>
<evidence type="ECO:0000313" key="6">
    <source>
        <dbReference type="Proteomes" id="UP000193498"/>
    </source>
</evidence>
<feature type="repeat" description="PPR" evidence="3">
    <location>
        <begin position="416"/>
        <end position="451"/>
    </location>
</feature>
<feature type="repeat" description="PPR" evidence="3">
    <location>
        <begin position="487"/>
        <end position="521"/>
    </location>
</feature>
<dbReference type="InterPro" id="IPR002885">
    <property type="entry name" value="PPR_rpt"/>
</dbReference>
<dbReference type="Pfam" id="PF01535">
    <property type="entry name" value="PPR"/>
    <property type="match status" value="2"/>
</dbReference>
<name>A0A1Y1Y4W5_9FUNG</name>
<dbReference type="InterPro" id="IPR050872">
    <property type="entry name" value="PPR_P_subfamily"/>
</dbReference>
<feature type="repeat" description="PPR" evidence="3">
    <location>
        <begin position="452"/>
        <end position="486"/>
    </location>
</feature>
<feature type="repeat" description="PPR" evidence="3">
    <location>
        <begin position="346"/>
        <end position="380"/>
    </location>
</feature>
<feature type="repeat" description="PPR" evidence="3">
    <location>
        <begin position="242"/>
        <end position="276"/>
    </location>
</feature>
<feature type="repeat" description="PPR" evidence="3">
    <location>
        <begin position="277"/>
        <end position="307"/>
    </location>
</feature>
<evidence type="ECO:0000256" key="3">
    <source>
        <dbReference type="PROSITE-ProRule" id="PRU00708"/>
    </source>
</evidence>
<dbReference type="Pfam" id="PF13041">
    <property type="entry name" value="PPR_2"/>
    <property type="match status" value="1"/>
</dbReference>
<keyword evidence="6" id="KW-1185">Reference proteome</keyword>
<dbReference type="InterPro" id="IPR011990">
    <property type="entry name" value="TPR-like_helical_dom_sf"/>
</dbReference>
<feature type="repeat" description="PPR" evidence="3">
    <location>
        <begin position="668"/>
        <end position="703"/>
    </location>
</feature>
<dbReference type="PROSITE" id="PS51375">
    <property type="entry name" value="PPR"/>
    <property type="match status" value="10"/>
</dbReference>
<dbReference type="SUPFAM" id="SSF81901">
    <property type="entry name" value="HCP-like"/>
    <property type="match status" value="1"/>
</dbReference>
<comment type="caution">
    <text evidence="5">The sequence shown here is derived from an EMBL/GenBank/DDBJ whole genome shotgun (WGS) entry which is preliminary data.</text>
</comment>
<evidence type="ECO:0000256" key="2">
    <source>
        <dbReference type="ARBA" id="ARBA00022737"/>
    </source>
</evidence>
<feature type="repeat" description="PPR" evidence="3">
    <location>
        <begin position="311"/>
        <end position="345"/>
    </location>
</feature>
<reference evidence="5 6" key="1">
    <citation type="submission" date="2016-07" db="EMBL/GenBank/DDBJ databases">
        <title>Pervasive Adenine N6-methylation of Active Genes in Fungi.</title>
        <authorList>
            <consortium name="DOE Joint Genome Institute"/>
            <person name="Mondo S.J."/>
            <person name="Dannebaum R.O."/>
            <person name="Kuo R.C."/>
            <person name="Labutti K."/>
            <person name="Haridas S."/>
            <person name="Kuo A."/>
            <person name="Salamov A."/>
            <person name="Ahrendt S.R."/>
            <person name="Lipzen A."/>
            <person name="Sullivan W."/>
            <person name="Andreopoulos W.B."/>
            <person name="Clum A."/>
            <person name="Lindquist E."/>
            <person name="Daum C."/>
            <person name="Ramamoorthy G.K."/>
            <person name="Gryganskyi A."/>
            <person name="Culley D."/>
            <person name="Magnuson J.K."/>
            <person name="James T.Y."/>
            <person name="O'Malley M.A."/>
            <person name="Stajich J.E."/>
            <person name="Spatafora J.W."/>
            <person name="Visel A."/>
            <person name="Grigoriev I.V."/>
        </authorList>
    </citation>
    <scope>NUCLEOTIDE SEQUENCE [LARGE SCALE GENOMIC DNA]</scope>
    <source>
        <strain evidence="5 6">CBS 931.73</strain>
    </source>
</reference>
<sequence length="747" mass="85268">MRSFIFEIRILPQQFTAPLGGHQADDAIKKLFSMDHLKLVSVSLKAAHKSFAILLRPAHDFLPRRHNIPRALAARSFQTAFPRFQETRAPTNHEGSEKEATYKKFLLALHEKDVEKAVRYYQLLRDSPLFSRISHTSQIIRFFRLVQREVRQYPQQCADALHLIRQAGLNLDTKAQKGEALIAYAKLGDYEGALAFAKTMLPANESSSVFIYNQLIAAAGKDNLPLALDQYESIKKTGLRPDQFTYNMLFKFCKAQRDLDTLKKLHSEMVQYDILPNHITSSSLLDGYLKCSEIQAATELFDEMAKKFMLEGFVFNSIITGCVRAGLLEKARAYKDQMIARKMTPDSSTYQAYIKAHLSASHLDEAYESLHEMFVGNITPHLGSVNGVLSACLRNPSPVMALEIYRQMLRCKLQPNTATYNYLFNILAKTSKDIKQILKIYDEMKALKVPLDITTFNALILAFTRMNRFDYVMAKYSELLLDGLQPDIYTYGMLILAYSRNGDMDKATSLFEEMRRRGIPPNVTLFNTLIDGYGRDLNFHKARELLEQMKVEVPPTSQTYNILMNAYLKQGDNETVIKMYEEMRSAGLVPNNHVYTTLMKCHACQGQHDEVTRLWELILASSDPAEDITPSASVMLHSYYDSTRDQSDQLALSRYWDSLKRQLRGRVTVDLYNTYIFLLCSIGRHNDAVAVITHEMDQCGIQPNIKVLQALLNRLHQAKKPEAKSSLLGHLRHSNPALYQHLQKSPV</sequence>
<feature type="repeat" description="PPR" evidence="3">
    <location>
        <begin position="556"/>
        <end position="590"/>
    </location>
</feature>
<feature type="domain" description="Pentatricopeptide repeat-containing protein-mitochondrial" evidence="4">
    <location>
        <begin position="397"/>
        <end position="478"/>
    </location>
</feature>
<dbReference type="Pfam" id="PF23276">
    <property type="entry name" value="TPR_24"/>
    <property type="match status" value="1"/>
</dbReference>
<dbReference type="PANTHER" id="PTHR46128:SF329">
    <property type="entry name" value="MITOCHONDRIAL GROUP I INTRON SPLICING FACTOR DMR1"/>
    <property type="match status" value="1"/>
</dbReference>
<dbReference type="EMBL" id="MCFE01000248">
    <property type="protein sequence ID" value="ORX93071.1"/>
    <property type="molecule type" value="Genomic_DNA"/>
</dbReference>
<dbReference type="NCBIfam" id="TIGR00756">
    <property type="entry name" value="PPR"/>
    <property type="match status" value="4"/>
</dbReference>
<dbReference type="InterPro" id="IPR057027">
    <property type="entry name" value="TPR_mt"/>
</dbReference>
<comment type="similarity">
    <text evidence="1">Belongs to the PPR family. P subfamily.</text>
</comment>
<dbReference type="OrthoDB" id="185373at2759"/>
<dbReference type="Proteomes" id="UP000193498">
    <property type="component" value="Unassembled WGS sequence"/>
</dbReference>
<dbReference type="AlphaFoldDB" id="A0A1Y1Y4W5"/>
<proteinExistence type="inferred from homology"/>